<dbReference type="VEuPathDB" id="FungiDB:CHGG_05758"/>
<evidence type="ECO:0000313" key="1">
    <source>
        <dbReference type="EMBL" id="EAQ89139.1"/>
    </source>
</evidence>
<evidence type="ECO:0000313" key="2">
    <source>
        <dbReference type="Proteomes" id="UP000001056"/>
    </source>
</evidence>
<accession>Q2H6F7</accession>
<reference evidence="2" key="1">
    <citation type="journal article" date="2015" name="Genome Announc.">
        <title>Draft genome sequence of the cellulolytic fungus Chaetomium globosum.</title>
        <authorList>
            <person name="Cuomo C.A."/>
            <person name="Untereiner W.A."/>
            <person name="Ma L.-J."/>
            <person name="Grabherr M."/>
            <person name="Birren B.W."/>
        </authorList>
    </citation>
    <scope>NUCLEOTIDE SEQUENCE [LARGE SCALE GENOMIC DNA]</scope>
    <source>
        <strain evidence="2">ATCC 6205 / CBS 148.51 / DSM 1962 / NBRC 6347 / NRRL 1970</strain>
    </source>
</reference>
<sequence>MGVTTAAATPRSLLPVVQKFFRPVSASSSFRIAGLNRTSHIYQPLLAKKAAPHGRITAPAASRSGSLIDSEYMLLILIFPKAEDSNHRPVEVNPMRHASGTQLCHFVPARTYVGGF</sequence>
<name>Q2H6F7_CHAGB</name>
<dbReference type="Proteomes" id="UP000001056">
    <property type="component" value="Unassembled WGS sequence"/>
</dbReference>
<dbReference type="AlphaFoldDB" id="Q2H6F7"/>
<dbReference type="RefSeq" id="XP_001221853.1">
    <property type="nucleotide sequence ID" value="XM_001221852.1"/>
</dbReference>
<dbReference type="HOGENOM" id="CLU_2096597_0_0_1"/>
<keyword evidence="2" id="KW-1185">Reference proteome</keyword>
<dbReference type="GeneID" id="4391059"/>
<dbReference type="EMBL" id="CH408031">
    <property type="protein sequence ID" value="EAQ89139.1"/>
    <property type="molecule type" value="Genomic_DNA"/>
</dbReference>
<proteinExistence type="predicted"/>
<organism evidence="1 2">
    <name type="scientific">Chaetomium globosum (strain ATCC 6205 / CBS 148.51 / DSM 1962 / NBRC 6347 / NRRL 1970)</name>
    <name type="common">Soil fungus</name>
    <dbReference type="NCBI Taxonomy" id="306901"/>
    <lineage>
        <taxon>Eukaryota</taxon>
        <taxon>Fungi</taxon>
        <taxon>Dikarya</taxon>
        <taxon>Ascomycota</taxon>
        <taxon>Pezizomycotina</taxon>
        <taxon>Sordariomycetes</taxon>
        <taxon>Sordariomycetidae</taxon>
        <taxon>Sordariales</taxon>
        <taxon>Chaetomiaceae</taxon>
        <taxon>Chaetomium</taxon>
    </lineage>
</organism>
<dbReference type="InParanoid" id="Q2H6F7"/>
<gene>
    <name evidence="1" type="ORF">CHGG_05758</name>
</gene>
<protein>
    <submittedName>
        <fullName evidence="1">Uncharacterized protein</fullName>
    </submittedName>
</protein>